<feature type="compositionally biased region" description="Low complexity" evidence="1">
    <location>
        <begin position="58"/>
        <end position="69"/>
    </location>
</feature>
<gene>
    <name evidence="3" type="ORF">ACFO5R_15440</name>
</gene>
<reference evidence="3 4" key="1">
    <citation type="journal article" date="2019" name="Int. J. Syst. Evol. Microbiol.">
        <title>The Global Catalogue of Microorganisms (GCM) 10K type strain sequencing project: providing services to taxonomists for standard genome sequencing and annotation.</title>
        <authorList>
            <consortium name="The Broad Institute Genomics Platform"/>
            <consortium name="The Broad Institute Genome Sequencing Center for Infectious Disease"/>
            <person name="Wu L."/>
            <person name="Ma J."/>
        </authorList>
    </citation>
    <scope>NUCLEOTIDE SEQUENCE [LARGE SCALE GENOMIC DNA]</scope>
    <source>
        <strain evidence="3 4">WLHS5</strain>
    </source>
</reference>
<dbReference type="Proteomes" id="UP001595898">
    <property type="component" value="Unassembled WGS sequence"/>
</dbReference>
<evidence type="ECO:0000259" key="2">
    <source>
        <dbReference type="Pfam" id="PF23951"/>
    </source>
</evidence>
<evidence type="ECO:0000313" key="4">
    <source>
        <dbReference type="Proteomes" id="UP001595898"/>
    </source>
</evidence>
<feature type="region of interest" description="Disordered" evidence="1">
    <location>
        <begin position="44"/>
        <end position="111"/>
    </location>
</feature>
<feature type="compositionally biased region" description="Acidic residues" evidence="1">
    <location>
        <begin position="1247"/>
        <end position="1261"/>
    </location>
</feature>
<feature type="domain" description="DUF7282" evidence="2">
    <location>
        <begin position="565"/>
        <end position="677"/>
    </location>
</feature>
<dbReference type="InterPro" id="IPR055706">
    <property type="entry name" value="Slg1/2_DUF7282"/>
</dbReference>
<evidence type="ECO:0000256" key="1">
    <source>
        <dbReference type="SAM" id="MobiDB-lite"/>
    </source>
</evidence>
<dbReference type="Pfam" id="PF23951">
    <property type="entry name" value="DUF7282"/>
    <property type="match status" value="1"/>
</dbReference>
<accession>A0ABD5PS75</accession>
<sequence>MRRSSATAAVVVLVTVGMATSMLALPLLGGGTGNVGDAGADTDGVVSAADGQPQFDHGAAASGSDDGAAVTPLDRGATNSRLVSMEPTTASASDGGPAVASLSQAQEDAVETGVQEGIDLVQSQGVEVTQEQEAAAIEGARESVAQHQEASVEQVQEATKGAVHGTLIQQQRVEVEQVQSAVGGATDGALAQYQTVEASQMQSATWGATHGAIAQKQRATVEQIQVATRGAAAGAASEAGDKDVREQPKIQEAAQGAAYGVLEQYQKITVEQRQRTTLEHVQNAAAGASAGALDGSTRAALEGEQDVDVEQRQRVTIKQVQKAAAGAAAGAIVQKQAVSVEQTQAAARGAGSGPLKQVQRVTVRQVQRISITQIQEASFGAAKGSITQSQEATVEQIQAAADGASQGVLVQQQEVSITQIQYAALGAAKGSIESAVQRQIVEVEQIQAAARGAGEGAVIQKQIVDVVQVQKLAEGTAGGVLVQHQEATIEQIQIAARGASQETARVVQFQRISVTQLQILSQETASDTAAFAVDEGVDGEAELRQFARTDSEQRLEEVDELEGEASIAFEDRESAGDRVVIDEVSLSEGGFVALYAGDDVGLEPDAVLGVSEFLGAGTHENVEIQLDDAIAEEQPLVAAVHLDTDDDGAFDYADTGGEDDPPYVTPGGSPVLDTAVVAVGDEGEVEDGDAEDEAAEPEGTLSVANQTGDGTNLTIAEANASVEYVLTAAYDGETVESETFDANESIENESLDLDPPIEENTTVDVALVGPDSEELTNETIEYAIADEADGDDEAPEASLTVEDQDGDGGSLVVDEATASVEYVLTVTDEDGEQLGESDAFGPDETIENESLDLEPPLEDDAALEVAVVAAGEDGDDATLANETIEYTVEDEAPEASLSVENQTGDGTNLTVEAANASVEYALTVTDEDGQEIGETGPFAPGDPIQNETIDLDPPLEDDATLEVAVVSAVDPEADPLATETIEYTVAEEFAVEYLDCSNAEVTGTFEEGDEIIVTTGFYESGADGNSIGEYAITVGEDVSAPFDGTFTYETGEEFAVTETEDGATVEVPSGDFGAAITGFASPDATPGEIDYPNPDAEQCILEVRPELPAIGVVETTPTDDGIDVTFGYDNSNDAPLIVGSEFVEGTTVQEPIEELQPGENTFTVEWTPESDDERLVWEVDMTGYDYEEVLTAETATAGEIAPSDAETGETGPADEPGEDEPPGSNDEPDGETGPGDGADGPGAGDGPPDETPGDGPPDETPGDGPPDEPPGGGPDDSPGEGPGGDPFGNPFDGISGLGAT</sequence>
<feature type="region of interest" description="Disordered" evidence="1">
    <location>
        <begin position="1194"/>
        <end position="1300"/>
    </location>
</feature>
<name>A0ABD5PS75_9EURY</name>
<feature type="compositionally biased region" description="Pro residues" evidence="1">
    <location>
        <begin position="1262"/>
        <end position="1272"/>
    </location>
</feature>
<protein>
    <recommendedName>
        <fullName evidence="2">DUF7282 domain-containing protein</fullName>
    </recommendedName>
</protein>
<evidence type="ECO:0000313" key="3">
    <source>
        <dbReference type="EMBL" id="MFC4543322.1"/>
    </source>
</evidence>
<keyword evidence="4" id="KW-1185">Reference proteome</keyword>
<feature type="compositionally biased region" description="Acidic residues" evidence="1">
    <location>
        <begin position="1215"/>
        <end position="1230"/>
    </location>
</feature>
<dbReference type="EMBL" id="JBHSFA010000007">
    <property type="protein sequence ID" value="MFC4543322.1"/>
    <property type="molecule type" value="Genomic_DNA"/>
</dbReference>
<feature type="compositionally biased region" description="Gly residues" evidence="1">
    <location>
        <begin position="1232"/>
        <end position="1245"/>
    </location>
</feature>
<feature type="compositionally biased region" description="Polar residues" evidence="1">
    <location>
        <begin position="77"/>
        <end position="92"/>
    </location>
</feature>
<feature type="region of interest" description="Disordered" evidence="1">
    <location>
        <begin position="789"/>
        <end position="808"/>
    </location>
</feature>
<proteinExistence type="predicted"/>
<dbReference type="RefSeq" id="WP_250140002.1">
    <property type="nucleotide sequence ID" value="NZ_JALIQP010000002.1"/>
</dbReference>
<organism evidence="3 4">
    <name type="scientific">Halosolutus amylolyticus</name>
    <dbReference type="NCBI Taxonomy" id="2932267"/>
    <lineage>
        <taxon>Archaea</taxon>
        <taxon>Methanobacteriati</taxon>
        <taxon>Methanobacteriota</taxon>
        <taxon>Stenosarchaea group</taxon>
        <taxon>Halobacteria</taxon>
        <taxon>Halobacteriales</taxon>
        <taxon>Natrialbaceae</taxon>
        <taxon>Halosolutus</taxon>
    </lineage>
</organism>
<comment type="caution">
    <text evidence="3">The sequence shown here is derived from an EMBL/GenBank/DDBJ whole genome shotgun (WGS) entry which is preliminary data.</text>
</comment>